<reference evidence="1 2" key="1">
    <citation type="submission" date="2021-01" db="EMBL/GenBank/DDBJ databases">
        <title>WGS of actinomycetes isolated from Thailand.</title>
        <authorList>
            <person name="Thawai C."/>
        </authorList>
    </citation>
    <scope>NUCLEOTIDE SEQUENCE [LARGE SCALE GENOMIC DNA]</scope>
    <source>
        <strain evidence="1 2">CA3R110</strain>
    </source>
</reference>
<proteinExistence type="predicted"/>
<evidence type="ECO:0000313" key="1">
    <source>
        <dbReference type="EMBL" id="MBL1115376.1"/>
    </source>
</evidence>
<gene>
    <name evidence="1" type="ORF">JK364_23685</name>
</gene>
<dbReference type="Proteomes" id="UP000621510">
    <property type="component" value="Unassembled WGS sequence"/>
</dbReference>
<keyword evidence="2" id="KW-1185">Reference proteome</keyword>
<dbReference type="RefSeq" id="WP_201853168.1">
    <property type="nucleotide sequence ID" value="NZ_JAERRG010000009.1"/>
</dbReference>
<name>A0ABS1PUH5_9ACTN</name>
<organism evidence="1 2">
    <name type="scientific">Streptomyces endocoffeicus</name>
    <dbReference type="NCBI Taxonomy" id="2898945"/>
    <lineage>
        <taxon>Bacteria</taxon>
        <taxon>Bacillati</taxon>
        <taxon>Actinomycetota</taxon>
        <taxon>Actinomycetes</taxon>
        <taxon>Kitasatosporales</taxon>
        <taxon>Streptomycetaceae</taxon>
        <taxon>Streptomyces</taxon>
    </lineage>
</organism>
<sequence length="97" mass="10726">MSEEKTELETCVKRGAFGREVRPIGKPITHAEDAAATLMENQTLVRVRPFHKVPSSRSFLTTVRFPFTYEGHVVGITAGTMVTVRMVRLPGLRAVVG</sequence>
<comment type="caution">
    <text evidence="1">The sequence shown here is derived from an EMBL/GenBank/DDBJ whole genome shotgun (WGS) entry which is preliminary data.</text>
</comment>
<accession>A0ABS1PUH5</accession>
<dbReference type="EMBL" id="JAERRG010000009">
    <property type="protein sequence ID" value="MBL1115376.1"/>
    <property type="molecule type" value="Genomic_DNA"/>
</dbReference>
<protein>
    <submittedName>
        <fullName evidence="1">Uncharacterized protein</fullName>
    </submittedName>
</protein>
<evidence type="ECO:0000313" key="2">
    <source>
        <dbReference type="Proteomes" id="UP000621510"/>
    </source>
</evidence>